<dbReference type="InterPro" id="IPR001537">
    <property type="entry name" value="SpoU_MeTrfase"/>
</dbReference>
<dbReference type="InterPro" id="IPR029026">
    <property type="entry name" value="tRNA_m1G_MTases_N"/>
</dbReference>
<dbReference type="SUPFAM" id="SSF75217">
    <property type="entry name" value="alpha/beta knot"/>
    <property type="match status" value="1"/>
</dbReference>
<protein>
    <submittedName>
        <fullName evidence="6">RNA methyltransferase</fullName>
    </submittedName>
</protein>
<reference evidence="6" key="1">
    <citation type="submission" date="2021-02" db="EMBL/GenBank/DDBJ databases">
        <title>Fulvivirga sp. S481 isolated from sea water.</title>
        <authorList>
            <person name="Bae S.S."/>
            <person name="Baek K."/>
        </authorList>
    </citation>
    <scope>NUCLEOTIDE SEQUENCE</scope>
    <source>
        <strain evidence="6">S481</strain>
    </source>
</reference>
<evidence type="ECO:0000313" key="6">
    <source>
        <dbReference type="EMBL" id="QSE99419.1"/>
    </source>
</evidence>
<sequence length="242" mass="26622">MLSKSLAKFIKSLQLKKQRKKEGLFIVEGEKSVNELLQSNFKVKYLVGLSDYVNDINQPTFEVFEANEKTLDSIGTFKSSDRVIAVAEMKDVKNFSISKEEIVLALDGINDPGNLGTIIRLADWYGVKSILASPETADLYNPKVISATKGSFTRVNVYYTDLVAALSESQAPVYGAMMEGQNLHKVKFESGGIIVMGNEANGISPQVEKLIKHKITIPKFGKAESLNVAMATGIILDNVKRN</sequence>
<keyword evidence="2 6" id="KW-0489">Methyltransferase</keyword>
<evidence type="ECO:0000259" key="5">
    <source>
        <dbReference type="Pfam" id="PF22435"/>
    </source>
</evidence>
<evidence type="ECO:0000256" key="1">
    <source>
        <dbReference type="ARBA" id="ARBA00007228"/>
    </source>
</evidence>
<evidence type="ECO:0000259" key="4">
    <source>
        <dbReference type="Pfam" id="PF00588"/>
    </source>
</evidence>
<dbReference type="InterPro" id="IPR053888">
    <property type="entry name" value="MRM3-like_sub_bind"/>
</dbReference>
<dbReference type="Pfam" id="PF00588">
    <property type="entry name" value="SpoU_methylase"/>
    <property type="match status" value="1"/>
</dbReference>
<dbReference type="Gene3D" id="3.40.1280.10">
    <property type="match status" value="1"/>
</dbReference>
<evidence type="ECO:0000256" key="2">
    <source>
        <dbReference type="ARBA" id="ARBA00022603"/>
    </source>
</evidence>
<dbReference type="SUPFAM" id="SSF55315">
    <property type="entry name" value="L30e-like"/>
    <property type="match status" value="1"/>
</dbReference>
<feature type="domain" description="MRM3-like substrate binding" evidence="5">
    <location>
        <begin position="8"/>
        <end position="85"/>
    </location>
</feature>
<dbReference type="GO" id="GO:0003723">
    <property type="term" value="F:RNA binding"/>
    <property type="evidence" value="ECO:0007669"/>
    <property type="project" value="InterPro"/>
</dbReference>
<dbReference type="InterPro" id="IPR051259">
    <property type="entry name" value="rRNA_Methyltransferase"/>
</dbReference>
<dbReference type="Pfam" id="PF22435">
    <property type="entry name" value="MRM3-like_sub_bind"/>
    <property type="match status" value="1"/>
</dbReference>
<dbReference type="CDD" id="cd18109">
    <property type="entry name" value="SpoU-like_RNA-MTase"/>
    <property type="match status" value="1"/>
</dbReference>
<evidence type="ECO:0000313" key="7">
    <source>
        <dbReference type="Proteomes" id="UP000662783"/>
    </source>
</evidence>
<dbReference type="PANTHER" id="PTHR43191">
    <property type="entry name" value="RRNA METHYLTRANSFERASE 3"/>
    <property type="match status" value="1"/>
</dbReference>
<dbReference type="InterPro" id="IPR029028">
    <property type="entry name" value="Alpha/beta_knot_MTases"/>
</dbReference>
<dbReference type="PANTHER" id="PTHR43191:SF2">
    <property type="entry name" value="RRNA METHYLTRANSFERASE 3, MITOCHONDRIAL"/>
    <property type="match status" value="1"/>
</dbReference>
<organism evidence="6 7">
    <name type="scientific">Fulvivirga lutea</name>
    <dbReference type="NCBI Taxonomy" id="2810512"/>
    <lineage>
        <taxon>Bacteria</taxon>
        <taxon>Pseudomonadati</taxon>
        <taxon>Bacteroidota</taxon>
        <taxon>Cytophagia</taxon>
        <taxon>Cytophagales</taxon>
        <taxon>Fulvivirgaceae</taxon>
        <taxon>Fulvivirga</taxon>
    </lineage>
</organism>
<dbReference type="Proteomes" id="UP000662783">
    <property type="component" value="Chromosome"/>
</dbReference>
<dbReference type="GO" id="GO:0006396">
    <property type="term" value="P:RNA processing"/>
    <property type="evidence" value="ECO:0007669"/>
    <property type="project" value="InterPro"/>
</dbReference>
<dbReference type="GO" id="GO:0032259">
    <property type="term" value="P:methylation"/>
    <property type="evidence" value="ECO:0007669"/>
    <property type="project" value="UniProtKB-KW"/>
</dbReference>
<feature type="domain" description="tRNA/rRNA methyltransferase SpoU type" evidence="4">
    <location>
        <begin position="102"/>
        <end position="236"/>
    </location>
</feature>
<gene>
    <name evidence="6" type="ORF">JR347_15060</name>
</gene>
<comment type="similarity">
    <text evidence="1">Belongs to the class IV-like SAM-binding methyltransferase superfamily. RNA methyltransferase TrmH family.</text>
</comment>
<dbReference type="Gene3D" id="3.30.1330.30">
    <property type="match status" value="1"/>
</dbReference>
<evidence type="ECO:0000256" key="3">
    <source>
        <dbReference type="ARBA" id="ARBA00022679"/>
    </source>
</evidence>
<keyword evidence="7" id="KW-1185">Reference proteome</keyword>
<accession>A0A974WIY1</accession>
<dbReference type="InterPro" id="IPR029064">
    <property type="entry name" value="Ribosomal_eL30-like_sf"/>
</dbReference>
<keyword evidence="3" id="KW-0808">Transferase</keyword>
<dbReference type="AlphaFoldDB" id="A0A974WIY1"/>
<dbReference type="KEGG" id="fuv:JR347_15060"/>
<proteinExistence type="inferred from homology"/>
<dbReference type="GO" id="GO:0008173">
    <property type="term" value="F:RNA methyltransferase activity"/>
    <property type="evidence" value="ECO:0007669"/>
    <property type="project" value="InterPro"/>
</dbReference>
<name>A0A974WIY1_9BACT</name>
<dbReference type="EMBL" id="CP070608">
    <property type="protein sequence ID" value="QSE99419.1"/>
    <property type="molecule type" value="Genomic_DNA"/>
</dbReference>